<sequence>MPSFAISDIALVALALFALVTVFKGVKTVPQGYQWTVERFGRYVRTLKPGLSFIIPYLDRVGHKVNVMEQVLDVPSQEVITKDNAKVTVDGIAFYQSLDPAKTSYEITNLNLALLNLAMTNIRTVMGSMDLDALLSHRDEINERLLRVVDQAASPWGVKVNRIEIKDIVPPADLVAAMGRQMKAEREKRAVILEAEGQRQSEILRAEGQKQSQILEAEGRKEAAFRDAEARERQAAAEAKATEVLSAAIAGGNALSVNYFVAEKYLKALEALAQSPNQKVLMLPMETTQILGSLAGIGEIAKAAFGADTTVLRPPSRGGSVPSAGS</sequence>
<dbReference type="AlphaFoldDB" id="A0A4D7QEL1"/>
<gene>
    <name evidence="4" type="ORF">E8L99_03965</name>
</gene>
<dbReference type="InterPro" id="IPR001107">
    <property type="entry name" value="Band_7"/>
</dbReference>
<evidence type="ECO:0000313" key="4">
    <source>
        <dbReference type="EMBL" id="QCK84991.1"/>
    </source>
</evidence>
<dbReference type="SUPFAM" id="SSF117892">
    <property type="entry name" value="Band 7/SPFH domain"/>
    <property type="match status" value="1"/>
</dbReference>
<dbReference type="Gene3D" id="3.30.479.30">
    <property type="entry name" value="Band 7 domain"/>
    <property type="match status" value="1"/>
</dbReference>
<proteinExistence type="inferred from homology"/>
<dbReference type="GO" id="GO:0098552">
    <property type="term" value="C:side of membrane"/>
    <property type="evidence" value="ECO:0007669"/>
    <property type="project" value="UniProtKB-ARBA"/>
</dbReference>
<evidence type="ECO:0000313" key="5">
    <source>
        <dbReference type="Proteomes" id="UP000298588"/>
    </source>
</evidence>
<reference evidence="4 5" key="1">
    <citation type="submission" date="2019-04" db="EMBL/GenBank/DDBJ databases">
        <title>Phreatobacter aquaticus sp. nov.</title>
        <authorList>
            <person name="Choi A."/>
            <person name="Baek K."/>
        </authorList>
    </citation>
    <scope>NUCLEOTIDE SEQUENCE [LARGE SCALE GENOMIC DNA]</scope>
    <source>
        <strain evidence="4 5">NMCR1094</strain>
    </source>
</reference>
<dbReference type="Pfam" id="PF01145">
    <property type="entry name" value="Band_7"/>
    <property type="match status" value="1"/>
</dbReference>
<evidence type="ECO:0000256" key="1">
    <source>
        <dbReference type="ARBA" id="ARBA00004167"/>
    </source>
</evidence>
<dbReference type="RefSeq" id="WP_137098325.1">
    <property type="nucleotide sequence ID" value="NZ_CP039865.1"/>
</dbReference>
<accession>A0A4D7QEL1</accession>
<dbReference type="PRINTS" id="PR00721">
    <property type="entry name" value="STOMATIN"/>
</dbReference>
<name>A0A4D7QEL1_9HYPH</name>
<dbReference type="InterPro" id="IPR001972">
    <property type="entry name" value="Stomatin_HflK_fam"/>
</dbReference>
<dbReference type="InterPro" id="IPR050710">
    <property type="entry name" value="Band7/mec-2_domain"/>
</dbReference>
<dbReference type="KEGG" id="paqt:E8L99_03965"/>
<dbReference type="FunFam" id="3.30.479.30:FF:000004">
    <property type="entry name" value="Putative membrane protease family, stomatin"/>
    <property type="match status" value="1"/>
</dbReference>
<dbReference type="EMBL" id="CP039865">
    <property type="protein sequence ID" value="QCK84991.1"/>
    <property type="molecule type" value="Genomic_DNA"/>
</dbReference>
<dbReference type="GO" id="GO:0005886">
    <property type="term" value="C:plasma membrane"/>
    <property type="evidence" value="ECO:0007669"/>
    <property type="project" value="UniProtKB-ARBA"/>
</dbReference>
<dbReference type="InterPro" id="IPR036013">
    <property type="entry name" value="Band_7/SPFH_dom_sf"/>
</dbReference>
<comment type="similarity">
    <text evidence="2">Belongs to the band 7/mec-2 family.</text>
</comment>
<dbReference type="PANTHER" id="PTHR43327">
    <property type="entry name" value="STOMATIN-LIKE PROTEIN 2, MITOCHONDRIAL"/>
    <property type="match status" value="1"/>
</dbReference>
<dbReference type="PANTHER" id="PTHR43327:SF10">
    <property type="entry name" value="STOMATIN-LIKE PROTEIN 2, MITOCHONDRIAL"/>
    <property type="match status" value="1"/>
</dbReference>
<dbReference type="SMART" id="SM00244">
    <property type="entry name" value="PHB"/>
    <property type="match status" value="1"/>
</dbReference>
<dbReference type="OrthoDB" id="9809197at2"/>
<dbReference type="CDD" id="cd08829">
    <property type="entry name" value="SPFH_paraslipin"/>
    <property type="match status" value="1"/>
</dbReference>
<evidence type="ECO:0000256" key="2">
    <source>
        <dbReference type="ARBA" id="ARBA00008164"/>
    </source>
</evidence>
<comment type="subcellular location">
    <subcellularLocation>
        <location evidence="1">Membrane</location>
        <topology evidence="1">Single-pass membrane protein</topology>
    </subcellularLocation>
</comment>
<dbReference type="Proteomes" id="UP000298588">
    <property type="component" value="Chromosome"/>
</dbReference>
<feature type="domain" description="Band 7" evidence="3">
    <location>
        <begin position="24"/>
        <end position="182"/>
    </location>
</feature>
<evidence type="ECO:0000259" key="3">
    <source>
        <dbReference type="SMART" id="SM00244"/>
    </source>
</evidence>
<organism evidence="4 5">
    <name type="scientific">Phreatobacter aquaticus</name>
    <dbReference type="NCBI Taxonomy" id="2570229"/>
    <lineage>
        <taxon>Bacteria</taxon>
        <taxon>Pseudomonadati</taxon>
        <taxon>Pseudomonadota</taxon>
        <taxon>Alphaproteobacteria</taxon>
        <taxon>Hyphomicrobiales</taxon>
        <taxon>Phreatobacteraceae</taxon>
        <taxon>Phreatobacter</taxon>
    </lineage>
</organism>
<keyword evidence="5" id="KW-1185">Reference proteome</keyword>
<protein>
    <submittedName>
        <fullName evidence="4">SPFH/Band 7/PHB domain protein</fullName>
    </submittedName>
</protein>